<dbReference type="AlphaFoldDB" id="A0A7Z0J2D7"/>
<reference evidence="1 2" key="1">
    <citation type="submission" date="2020-07" db="EMBL/GenBank/DDBJ databases">
        <title>Sequencing the genomes of 1000 actinobacteria strains.</title>
        <authorList>
            <person name="Klenk H.-P."/>
        </authorList>
    </citation>
    <scope>NUCLEOTIDE SEQUENCE [LARGE SCALE GENOMIC DNA]</scope>
    <source>
        <strain evidence="1 2">DSM 15664</strain>
    </source>
</reference>
<dbReference type="RefSeq" id="WP_179441142.1">
    <property type="nucleotide sequence ID" value="NZ_BAAALK010000006.1"/>
</dbReference>
<evidence type="ECO:0000313" key="1">
    <source>
        <dbReference type="EMBL" id="NYJ16145.1"/>
    </source>
</evidence>
<accession>A0A7Z0J2D7</accession>
<dbReference type="EMBL" id="JACCFQ010000001">
    <property type="protein sequence ID" value="NYJ16145.1"/>
    <property type="molecule type" value="Genomic_DNA"/>
</dbReference>
<evidence type="ECO:0000313" key="2">
    <source>
        <dbReference type="Proteomes" id="UP000560069"/>
    </source>
</evidence>
<protein>
    <submittedName>
        <fullName evidence="1">Uncharacterized protein</fullName>
    </submittedName>
</protein>
<keyword evidence="2" id="KW-1185">Reference proteome</keyword>
<dbReference type="Proteomes" id="UP000560069">
    <property type="component" value="Unassembled WGS sequence"/>
</dbReference>
<sequence>MNHPAPATPLRTSTAAVSAVPDTADAELARAAEAAHSLPELPDQRYSQMAKAASTGLMAHQHVDSAIVEISGTAGDLVFHLQCALVPGSESSSVMELITHGVVPNIERMLGEAFTSRDLHFSFAPAS</sequence>
<organism evidence="1 2">
    <name type="scientific">Nesterenkonia sandarakina</name>
    <dbReference type="NCBI Taxonomy" id="272918"/>
    <lineage>
        <taxon>Bacteria</taxon>
        <taxon>Bacillati</taxon>
        <taxon>Actinomycetota</taxon>
        <taxon>Actinomycetes</taxon>
        <taxon>Micrococcales</taxon>
        <taxon>Micrococcaceae</taxon>
        <taxon>Nesterenkonia</taxon>
    </lineage>
</organism>
<name>A0A7Z0J2D7_9MICC</name>
<gene>
    <name evidence="1" type="ORF">HNR11_000679</name>
</gene>
<proteinExistence type="predicted"/>
<comment type="caution">
    <text evidence="1">The sequence shown here is derived from an EMBL/GenBank/DDBJ whole genome shotgun (WGS) entry which is preliminary data.</text>
</comment>